<evidence type="ECO:0000313" key="1">
    <source>
        <dbReference type="EMBL" id="AUZ95245.1"/>
    </source>
</evidence>
<name>A0A2L0V0D7_9CAUD</name>
<keyword evidence="2" id="KW-1185">Reference proteome</keyword>
<dbReference type="Proteomes" id="UP000223025">
    <property type="component" value="Segment"/>
</dbReference>
<protein>
    <submittedName>
        <fullName evidence="1">Uncharacterized protein</fullName>
    </submittedName>
</protein>
<proteinExistence type="predicted"/>
<dbReference type="GeneID" id="40088489"/>
<sequence>MFIPSVLALTTVLASFGNWDVIQTNDTCAIMSSNGTVIIDIDPANTSFYFHVDSIPYGSPVEIQFDNTVYEMNVRNTPDAVVAYSDDVNLLNDLLTVDEFSVFSDGLTYTFNLSHFSKTLAVYEECR</sequence>
<evidence type="ECO:0000313" key="2">
    <source>
        <dbReference type="Proteomes" id="UP000223025"/>
    </source>
</evidence>
<dbReference type="EMBL" id="MF403008">
    <property type="protein sequence ID" value="AUZ95245.1"/>
    <property type="molecule type" value="Genomic_DNA"/>
</dbReference>
<dbReference type="KEGG" id="vg:40088489"/>
<reference evidence="1 2" key="1">
    <citation type="submission" date="2017-06" db="EMBL/GenBank/DDBJ databases">
        <authorList>
            <person name="Kim H.J."/>
            <person name="Triplett B.A."/>
        </authorList>
    </citation>
    <scope>NUCLEOTIDE SEQUENCE [LARGE SCALE GENOMIC DNA]</scope>
</reference>
<dbReference type="RefSeq" id="YP_009612151.1">
    <property type="nucleotide sequence ID" value="NC_042013.1"/>
</dbReference>
<accession>A0A2L0V0D7</accession>
<organism evidence="1 2">
    <name type="scientific">Agrobacterium phage Atu_ph07</name>
    <dbReference type="NCBI Taxonomy" id="2024264"/>
    <lineage>
        <taxon>Viruses</taxon>
        <taxon>Duplodnaviria</taxon>
        <taxon>Heunggongvirae</taxon>
        <taxon>Uroviricota</taxon>
        <taxon>Caudoviricetes</taxon>
        <taxon>Polybotosvirus</taxon>
        <taxon>Polybotosvirus Atuph07</taxon>
    </lineage>
</organism>